<gene>
    <name evidence="2" type="ORF">Ahy_A05g023308</name>
</gene>
<sequence length="646" mass="72832">MVVSENKQAGGGECREWEVPKGRGADARCSGDRVGGAFQRTFECVMEQKNFSHRESQGSRVQIDDDSVSISPRCDLYEDKQSGSGGKLADLLNRTRKGKDKLQASGGDNWDGGQRDDGNQICAQVYENNEALPFIMKTTKNEVGLAGLTVTQKETASKQDWESTFVYGHPDYKKRKELWKELSFVDNNLTLPRILIGDFNDVISQDEKVGLHPKPSSHIESFRNFVHENAILDLELQGMKYTWFSNPRNGCVTKERLDRVLANWEWRKMFQNATLSALPPISSDHTPLILNVNPRRRRRKNFKFEAFWVDHADCDSVIRRGWSSAANIGDDIWTNLTRRTQNCKEELVKWSRDSFKRADEPETIEHALLLCPWTRAAWFGAQIQCCPTALTISSFGKWMMELLGKMKLNAGANYDLCSNKVGFLVWEVWKARNLVIYQKINPNPIMVIQKAKLMELEFAKMIEEPVKHATTVTRLGRVTWRPPLQGWIKCNVDAAFTGAQSVGATAAVFRDHNGTLLSRINSTIVAASPLAAKVLAVRAALITSQNFLMQKVMIESNNQIHIEALKSHASVAEIQVVLDDIRHLARGIPSCGFTWVPREANLLAHEVARLTHQGALHQNWVMHKPISIRNVLCKDNLAVARLGNSS</sequence>
<dbReference type="Gene3D" id="3.60.10.10">
    <property type="entry name" value="Endonuclease/exonuclease/phosphatase"/>
    <property type="match status" value="1"/>
</dbReference>
<dbReference type="InterPro" id="IPR044730">
    <property type="entry name" value="RNase_H-like_dom_plant"/>
</dbReference>
<dbReference type="GO" id="GO:0003676">
    <property type="term" value="F:nucleic acid binding"/>
    <property type="evidence" value="ECO:0007669"/>
    <property type="project" value="InterPro"/>
</dbReference>
<protein>
    <recommendedName>
        <fullName evidence="1">RNase H type-1 domain-containing protein</fullName>
    </recommendedName>
</protein>
<evidence type="ECO:0000313" key="2">
    <source>
        <dbReference type="EMBL" id="RYR57612.1"/>
    </source>
</evidence>
<comment type="caution">
    <text evidence="2">The sequence shown here is derived from an EMBL/GenBank/DDBJ whole genome shotgun (WGS) entry which is preliminary data.</text>
</comment>
<dbReference type="GO" id="GO:0004523">
    <property type="term" value="F:RNA-DNA hybrid ribonuclease activity"/>
    <property type="evidence" value="ECO:0007669"/>
    <property type="project" value="InterPro"/>
</dbReference>
<keyword evidence="3" id="KW-1185">Reference proteome</keyword>
<name>A0A445D300_ARAHY</name>
<dbReference type="STRING" id="3818.A0A445D300"/>
<proteinExistence type="predicted"/>
<dbReference type="Gene3D" id="3.30.420.10">
    <property type="entry name" value="Ribonuclease H-like superfamily/Ribonuclease H"/>
    <property type="match status" value="1"/>
</dbReference>
<dbReference type="AlphaFoldDB" id="A0A445D300"/>
<dbReference type="CDD" id="cd06222">
    <property type="entry name" value="RNase_H_like"/>
    <property type="match status" value="1"/>
</dbReference>
<dbReference type="SUPFAM" id="SSF56219">
    <property type="entry name" value="DNase I-like"/>
    <property type="match status" value="1"/>
</dbReference>
<feature type="domain" description="RNase H type-1" evidence="1">
    <location>
        <begin position="491"/>
        <end position="609"/>
    </location>
</feature>
<dbReference type="InterPro" id="IPR052929">
    <property type="entry name" value="RNase_H-like_EbsB-rel"/>
</dbReference>
<dbReference type="EMBL" id="SDMP01000005">
    <property type="protein sequence ID" value="RYR57612.1"/>
    <property type="molecule type" value="Genomic_DNA"/>
</dbReference>
<reference evidence="2 3" key="1">
    <citation type="submission" date="2019-01" db="EMBL/GenBank/DDBJ databases">
        <title>Sequencing of cultivated peanut Arachis hypogaea provides insights into genome evolution and oil improvement.</title>
        <authorList>
            <person name="Chen X."/>
        </authorList>
    </citation>
    <scope>NUCLEOTIDE SEQUENCE [LARGE SCALE GENOMIC DNA]</scope>
    <source>
        <strain evidence="3">cv. Fuhuasheng</strain>
        <tissue evidence="2">Leaves</tissue>
    </source>
</reference>
<evidence type="ECO:0000313" key="3">
    <source>
        <dbReference type="Proteomes" id="UP000289738"/>
    </source>
</evidence>
<accession>A0A445D300</accession>
<evidence type="ECO:0000259" key="1">
    <source>
        <dbReference type="Pfam" id="PF13456"/>
    </source>
</evidence>
<dbReference type="InterPro" id="IPR012337">
    <property type="entry name" value="RNaseH-like_sf"/>
</dbReference>
<dbReference type="Pfam" id="PF13456">
    <property type="entry name" value="RVT_3"/>
    <property type="match status" value="1"/>
</dbReference>
<dbReference type="InterPro" id="IPR002156">
    <property type="entry name" value="RNaseH_domain"/>
</dbReference>
<organism evidence="2 3">
    <name type="scientific">Arachis hypogaea</name>
    <name type="common">Peanut</name>
    <dbReference type="NCBI Taxonomy" id="3818"/>
    <lineage>
        <taxon>Eukaryota</taxon>
        <taxon>Viridiplantae</taxon>
        <taxon>Streptophyta</taxon>
        <taxon>Embryophyta</taxon>
        <taxon>Tracheophyta</taxon>
        <taxon>Spermatophyta</taxon>
        <taxon>Magnoliopsida</taxon>
        <taxon>eudicotyledons</taxon>
        <taxon>Gunneridae</taxon>
        <taxon>Pentapetalae</taxon>
        <taxon>rosids</taxon>
        <taxon>fabids</taxon>
        <taxon>Fabales</taxon>
        <taxon>Fabaceae</taxon>
        <taxon>Papilionoideae</taxon>
        <taxon>50 kb inversion clade</taxon>
        <taxon>dalbergioids sensu lato</taxon>
        <taxon>Dalbergieae</taxon>
        <taxon>Pterocarpus clade</taxon>
        <taxon>Arachis</taxon>
    </lineage>
</organism>
<dbReference type="InterPro" id="IPR036691">
    <property type="entry name" value="Endo/exonu/phosph_ase_sf"/>
</dbReference>
<dbReference type="Proteomes" id="UP000289738">
    <property type="component" value="Chromosome A05"/>
</dbReference>
<dbReference type="SUPFAM" id="SSF53098">
    <property type="entry name" value="Ribonuclease H-like"/>
    <property type="match status" value="1"/>
</dbReference>
<dbReference type="PANTHER" id="PTHR47074:SF11">
    <property type="entry name" value="REVERSE TRANSCRIPTASE-LIKE PROTEIN"/>
    <property type="match status" value="1"/>
</dbReference>
<dbReference type="InterPro" id="IPR036397">
    <property type="entry name" value="RNaseH_sf"/>
</dbReference>
<dbReference type="PANTHER" id="PTHR47074">
    <property type="entry name" value="BNAC02G40300D PROTEIN"/>
    <property type="match status" value="1"/>
</dbReference>